<feature type="region of interest" description="Disordered" evidence="3">
    <location>
        <begin position="1"/>
        <end position="29"/>
    </location>
</feature>
<dbReference type="InterPro" id="IPR002052">
    <property type="entry name" value="DNA_methylase_N6_adenine_CS"/>
</dbReference>
<dbReference type="InterPro" id="IPR004398">
    <property type="entry name" value="RNA_MeTrfase_RsmD"/>
</dbReference>
<dbReference type="Pfam" id="PF03602">
    <property type="entry name" value="Cons_hypoth95"/>
    <property type="match status" value="1"/>
</dbReference>
<evidence type="ECO:0000256" key="3">
    <source>
        <dbReference type="SAM" id="MobiDB-lite"/>
    </source>
</evidence>
<gene>
    <name evidence="4" type="primary">rsmD</name>
    <name evidence="4" type="ORF">D7294_23565</name>
</gene>
<dbReference type="PIRSF" id="PIRSF004553">
    <property type="entry name" value="CHP00095"/>
    <property type="match status" value="1"/>
</dbReference>
<keyword evidence="1 4" id="KW-0489">Methyltransferase</keyword>
<dbReference type="OrthoDB" id="9803017at2"/>
<dbReference type="InterPro" id="IPR029063">
    <property type="entry name" value="SAM-dependent_MTases_sf"/>
</dbReference>
<protein>
    <submittedName>
        <fullName evidence="4">16S rRNA (Guanine(966)-N(2))-methyltransferase RsmD</fullName>
        <ecNumber evidence="4">2.1.1.171</ecNumber>
    </submittedName>
</protein>
<sequence length="195" mass="20656">MTRVIAGTAGGRRLAVPPGGGTRPTSDRAREGLFSTWTALWGPLTGARVLDLYGGSGAVGLEALSRGAAHVLLAESDPRAAGTIRENIRTLGLPGAELRAARAEQVVAGPPPGPPYDLVFLDPPYAVRDGEVGEILLTLGRNGWLAEDAVATVERSTRGGDFAWPAGFRELRSRRYGEGTLWYGRTAVQHITDRS</sequence>
<dbReference type="GO" id="GO:0052913">
    <property type="term" value="F:16S rRNA (guanine(966)-N(2))-methyltransferase activity"/>
    <property type="evidence" value="ECO:0007669"/>
    <property type="project" value="UniProtKB-EC"/>
</dbReference>
<dbReference type="PROSITE" id="PS00092">
    <property type="entry name" value="N6_MTASE"/>
    <property type="match status" value="1"/>
</dbReference>
<keyword evidence="2 4" id="KW-0808">Transferase</keyword>
<organism evidence="4 5">
    <name type="scientific">Streptomyces hoynatensis</name>
    <dbReference type="NCBI Taxonomy" id="1141874"/>
    <lineage>
        <taxon>Bacteria</taxon>
        <taxon>Bacillati</taxon>
        <taxon>Actinomycetota</taxon>
        <taxon>Actinomycetes</taxon>
        <taxon>Kitasatosporales</taxon>
        <taxon>Streptomycetaceae</taxon>
        <taxon>Streptomyces</taxon>
    </lineage>
</organism>
<dbReference type="EMBL" id="RBAL01000016">
    <property type="protein sequence ID" value="RKN38808.1"/>
    <property type="molecule type" value="Genomic_DNA"/>
</dbReference>
<dbReference type="Gene3D" id="3.40.50.150">
    <property type="entry name" value="Vaccinia Virus protein VP39"/>
    <property type="match status" value="1"/>
</dbReference>
<dbReference type="GO" id="GO:0003676">
    <property type="term" value="F:nucleic acid binding"/>
    <property type="evidence" value="ECO:0007669"/>
    <property type="project" value="InterPro"/>
</dbReference>
<dbReference type="Proteomes" id="UP000272474">
    <property type="component" value="Unassembled WGS sequence"/>
</dbReference>
<dbReference type="CDD" id="cd02440">
    <property type="entry name" value="AdoMet_MTases"/>
    <property type="match status" value="1"/>
</dbReference>
<dbReference type="NCBIfam" id="TIGR00095">
    <property type="entry name" value="16S rRNA (guanine(966)-N(2))-methyltransferase RsmD"/>
    <property type="match status" value="1"/>
</dbReference>
<dbReference type="AlphaFoldDB" id="A0A3A9YS07"/>
<accession>A0A3A9YS07</accession>
<keyword evidence="5" id="KW-1185">Reference proteome</keyword>
<dbReference type="EC" id="2.1.1.171" evidence="4"/>
<dbReference type="SUPFAM" id="SSF53335">
    <property type="entry name" value="S-adenosyl-L-methionine-dependent methyltransferases"/>
    <property type="match status" value="1"/>
</dbReference>
<comment type="caution">
    <text evidence="4">The sequence shown here is derived from an EMBL/GenBank/DDBJ whole genome shotgun (WGS) entry which is preliminary data.</text>
</comment>
<evidence type="ECO:0000256" key="1">
    <source>
        <dbReference type="ARBA" id="ARBA00022603"/>
    </source>
</evidence>
<evidence type="ECO:0000313" key="5">
    <source>
        <dbReference type="Proteomes" id="UP000272474"/>
    </source>
</evidence>
<dbReference type="PANTHER" id="PTHR43542:SF1">
    <property type="entry name" value="METHYLTRANSFERASE"/>
    <property type="match status" value="1"/>
</dbReference>
<evidence type="ECO:0000256" key="2">
    <source>
        <dbReference type="ARBA" id="ARBA00022679"/>
    </source>
</evidence>
<evidence type="ECO:0000313" key="4">
    <source>
        <dbReference type="EMBL" id="RKN38808.1"/>
    </source>
</evidence>
<proteinExistence type="predicted"/>
<reference evidence="4 5" key="1">
    <citation type="journal article" date="2014" name="Int. J. Syst. Evol. Microbiol.">
        <title>Streptomyces hoynatensis sp. nov., isolated from deep marine sediment.</title>
        <authorList>
            <person name="Veyisoglu A."/>
            <person name="Sahin N."/>
        </authorList>
    </citation>
    <scope>NUCLEOTIDE SEQUENCE [LARGE SCALE GENOMIC DNA]</scope>
    <source>
        <strain evidence="4 5">KCTC 29097</strain>
    </source>
</reference>
<name>A0A3A9YS07_9ACTN</name>
<dbReference type="PANTHER" id="PTHR43542">
    <property type="entry name" value="METHYLTRANSFERASE"/>
    <property type="match status" value="1"/>
</dbReference>
<dbReference type="RefSeq" id="WP_120683039.1">
    <property type="nucleotide sequence ID" value="NZ_RBAL01000016.1"/>
</dbReference>